<proteinExistence type="predicted"/>
<evidence type="ECO:0000313" key="2">
    <source>
        <dbReference type="EMBL" id="QHT08912.1"/>
    </source>
</evidence>
<sequence length="162" mass="19138">MNDLERLNLQKMIQANDAENNTHLIRNLKHSKLILNDVDELLKIKKQNPRLAKSNPDVFDKMCISKCQFLFNNYTDIFNKVKKDEIDLNILVRLLNVLHSIEEGQVDQHEGSFEVGKLLKQIYIDSALKKADKLEEKYSDKKGERKKPEEKITWKQFKERNK</sequence>
<accession>A0A6C0CXL4</accession>
<organism evidence="2">
    <name type="scientific">viral metagenome</name>
    <dbReference type="NCBI Taxonomy" id="1070528"/>
    <lineage>
        <taxon>unclassified sequences</taxon>
        <taxon>metagenomes</taxon>
        <taxon>organismal metagenomes</taxon>
    </lineage>
</organism>
<reference evidence="2" key="1">
    <citation type="journal article" date="2020" name="Nature">
        <title>Giant virus diversity and host interactions through global metagenomics.</title>
        <authorList>
            <person name="Schulz F."/>
            <person name="Roux S."/>
            <person name="Paez-Espino D."/>
            <person name="Jungbluth S."/>
            <person name="Walsh D.A."/>
            <person name="Denef V.J."/>
            <person name="McMahon K.D."/>
            <person name="Konstantinidis K.T."/>
            <person name="Eloe-Fadrosh E.A."/>
            <person name="Kyrpides N.C."/>
            <person name="Woyke T."/>
        </authorList>
    </citation>
    <scope>NUCLEOTIDE SEQUENCE</scope>
    <source>
        <strain evidence="2">GVMAG-M-3300023109-53</strain>
    </source>
</reference>
<dbReference type="AlphaFoldDB" id="A0A6C0CXL4"/>
<name>A0A6C0CXL4_9ZZZZ</name>
<evidence type="ECO:0000256" key="1">
    <source>
        <dbReference type="SAM" id="MobiDB-lite"/>
    </source>
</evidence>
<feature type="region of interest" description="Disordered" evidence="1">
    <location>
        <begin position="137"/>
        <end position="162"/>
    </location>
</feature>
<dbReference type="EMBL" id="MN739503">
    <property type="protein sequence ID" value="QHT08912.1"/>
    <property type="molecule type" value="Genomic_DNA"/>
</dbReference>
<protein>
    <submittedName>
        <fullName evidence="2">Uncharacterized protein</fullName>
    </submittedName>
</protein>